<feature type="signal peptide" evidence="8">
    <location>
        <begin position="1"/>
        <end position="24"/>
    </location>
</feature>
<evidence type="ECO:0000256" key="4">
    <source>
        <dbReference type="ARBA" id="ARBA00022801"/>
    </source>
</evidence>
<dbReference type="InterPro" id="IPR025661">
    <property type="entry name" value="Pept_asp_AS"/>
</dbReference>
<dbReference type="SMART" id="SM00645">
    <property type="entry name" value="Pept_C1"/>
    <property type="match status" value="1"/>
</dbReference>
<dbReference type="OrthoDB" id="640249at2759"/>
<dbReference type="CDD" id="cd02620">
    <property type="entry name" value="Peptidase_C1A_CathepsinB"/>
    <property type="match status" value="1"/>
</dbReference>
<dbReference type="SUPFAM" id="SSF54001">
    <property type="entry name" value="Cysteine proteinases"/>
    <property type="match status" value="1"/>
</dbReference>
<dbReference type="Proteomes" id="UP000007819">
    <property type="component" value="Chromosome A2"/>
</dbReference>
<keyword evidence="5" id="KW-0788">Thiol protease</keyword>
<dbReference type="EMBL" id="BK006364">
    <property type="protein sequence ID" value="DAA06126.1"/>
    <property type="molecule type" value="mRNA"/>
</dbReference>
<dbReference type="InterPro" id="IPR000668">
    <property type="entry name" value="Peptidase_C1A_C"/>
</dbReference>
<comment type="similarity">
    <text evidence="1">Belongs to the peptidase C1 family.</text>
</comment>
<dbReference type="GO" id="GO:0008234">
    <property type="term" value="F:cysteine-type peptidase activity"/>
    <property type="evidence" value="ECO:0007669"/>
    <property type="project" value="UniProtKB-KW"/>
</dbReference>
<dbReference type="PANTHER" id="PTHR12411">
    <property type="entry name" value="CYSTEINE PROTEASE FAMILY C1-RELATED"/>
    <property type="match status" value="1"/>
</dbReference>
<evidence type="ECO:0000256" key="7">
    <source>
        <dbReference type="ARBA" id="ARBA00023157"/>
    </source>
</evidence>
<dbReference type="HOGENOM" id="CLU_012184_3_3_1"/>
<dbReference type="Gene3D" id="3.90.70.10">
    <property type="entry name" value="Cysteine proteinases"/>
    <property type="match status" value="1"/>
</dbReference>
<keyword evidence="3 8" id="KW-0732">Signal</keyword>
<evidence type="ECO:0000256" key="1">
    <source>
        <dbReference type="ARBA" id="ARBA00008455"/>
    </source>
</evidence>
<dbReference type="GO" id="GO:0006508">
    <property type="term" value="P:proteolysis"/>
    <property type="evidence" value="ECO:0007669"/>
    <property type="project" value="UniProtKB-KW"/>
</dbReference>
<evidence type="ECO:0000256" key="3">
    <source>
        <dbReference type="ARBA" id="ARBA00022729"/>
    </source>
</evidence>
<dbReference type="PROSITE" id="PS00640">
    <property type="entry name" value="THIOL_PROTEASE_ASN"/>
    <property type="match status" value="1"/>
</dbReference>
<dbReference type="Pfam" id="PF00112">
    <property type="entry name" value="Peptidase_C1"/>
    <property type="match status" value="1"/>
</dbReference>
<dbReference type="EnsemblMetazoa" id="NM_001126142.2">
    <property type="protein sequence ID" value="NP_001119614.1"/>
    <property type="gene ID" value="GeneID_100144782"/>
</dbReference>
<accession>A9UMW4</accession>
<evidence type="ECO:0000256" key="6">
    <source>
        <dbReference type="ARBA" id="ARBA00023145"/>
    </source>
</evidence>
<keyword evidence="13" id="KW-1185">Reference proteome</keyword>
<keyword evidence="2" id="KW-0645">Protease</keyword>
<dbReference type="InterPro" id="IPR038765">
    <property type="entry name" value="Papain-like_cys_pep_sf"/>
</dbReference>
<dbReference type="InParanoid" id="A9UMW4"/>
<evidence type="ECO:0000313" key="11">
    <source>
        <dbReference type="EMBL" id="DAA06126.1"/>
    </source>
</evidence>
<evidence type="ECO:0000259" key="9">
    <source>
        <dbReference type="SMART" id="SM00645"/>
    </source>
</evidence>
<evidence type="ECO:0000313" key="12">
    <source>
        <dbReference type="EnsemblMetazoa" id="NP_001119614.1"/>
    </source>
</evidence>
<dbReference type="PROSITE" id="PS00139">
    <property type="entry name" value="THIOL_PROTEASE_CYS"/>
    <property type="match status" value="1"/>
</dbReference>
<reference evidence="12" key="4">
    <citation type="submission" date="2022-06" db="UniProtKB">
        <authorList>
            <consortium name="EnsemblMetazoa"/>
        </authorList>
    </citation>
    <scope>IDENTIFICATION</scope>
</reference>
<dbReference type="EMBL" id="AK340375">
    <property type="protein sequence ID" value="BAH70998.1"/>
    <property type="molecule type" value="mRNA"/>
</dbReference>
<keyword evidence="7" id="KW-1015">Disulfide bond</keyword>
<evidence type="ECO:0000256" key="5">
    <source>
        <dbReference type="ARBA" id="ARBA00022807"/>
    </source>
</evidence>
<dbReference type="FunFam" id="3.90.70.10:FF:000031">
    <property type="entry name" value="Cathepsin B"/>
    <property type="match status" value="1"/>
</dbReference>
<evidence type="ECO:0000313" key="13">
    <source>
        <dbReference type="Proteomes" id="UP000007819"/>
    </source>
</evidence>
<protein>
    <submittedName>
        <fullName evidence="10">ACYPI000010 protein</fullName>
    </submittedName>
    <submittedName>
        <fullName evidence="11">Cathepsin B transcript 1418</fullName>
    </submittedName>
</protein>
<dbReference type="AlphaFoldDB" id="A9UMW4"/>
<dbReference type="eggNOG" id="KOG1543">
    <property type="taxonomic scope" value="Eukaryota"/>
</dbReference>
<dbReference type="PROSITE" id="PS00639">
    <property type="entry name" value="THIOL_PROTEASE_HIS"/>
    <property type="match status" value="1"/>
</dbReference>
<keyword evidence="4" id="KW-0378">Hydrolase</keyword>
<organism evidence="11">
    <name type="scientific">Acyrthosiphon pisum</name>
    <name type="common">Pea aphid</name>
    <dbReference type="NCBI Taxonomy" id="7029"/>
    <lineage>
        <taxon>Eukaryota</taxon>
        <taxon>Metazoa</taxon>
        <taxon>Ecdysozoa</taxon>
        <taxon>Arthropoda</taxon>
        <taxon>Hexapoda</taxon>
        <taxon>Insecta</taxon>
        <taxon>Pterygota</taxon>
        <taxon>Neoptera</taxon>
        <taxon>Paraneoptera</taxon>
        <taxon>Hemiptera</taxon>
        <taxon>Sternorrhyncha</taxon>
        <taxon>Aphidomorpha</taxon>
        <taxon>Aphidoidea</taxon>
        <taxon>Aphididae</taxon>
        <taxon>Macrosiphini</taxon>
        <taxon>Acyrthosiphon</taxon>
    </lineage>
</organism>
<keyword evidence="6" id="KW-0865">Zymogen</keyword>
<dbReference type="InterPro" id="IPR025660">
    <property type="entry name" value="Pept_his_AS"/>
</dbReference>
<reference evidence="13" key="3">
    <citation type="submission" date="2010-06" db="EMBL/GenBank/DDBJ databases">
        <authorList>
            <person name="Jiang H."/>
            <person name="Abraham K."/>
            <person name="Ali S."/>
            <person name="Alsbrooks S.L."/>
            <person name="Anim B.N."/>
            <person name="Anosike U.S."/>
            <person name="Attaway T."/>
            <person name="Bandaranaike D.P."/>
            <person name="Battles P.K."/>
            <person name="Bell S.N."/>
            <person name="Bell A.V."/>
            <person name="Beltran B."/>
            <person name="Bickham C."/>
            <person name="Bustamante Y."/>
            <person name="Caleb T."/>
            <person name="Canada A."/>
            <person name="Cardenas V."/>
            <person name="Carter K."/>
            <person name="Chacko J."/>
            <person name="Chandrabose M.N."/>
            <person name="Chavez D."/>
            <person name="Chavez A."/>
            <person name="Chen L."/>
            <person name="Chu H.-S."/>
            <person name="Claassen K.J."/>
            <person name="Cockrell R."/>
            <person name="Collins M."/>
            <person name="Cooper J.A."/>
            <person name="Cree A."/>
            <person name="Curry S.M."/>
            <person name="Da Y."/>
            <person name="Dao M.D."/>
            <person name="Das B."/>
            <person name="Davila M.-L."/>
            <person name="Davy-Carroll L."/>
            <person name="Denson S."/>
            <person name="Dinh H."/>
            <person name="Ebong V.E."/>
            <person name="Edwards J.R."/>
            <person name="Egan A."/>
            <person name="El-Daye J."/>
            <person name="Escobedo L."/>
            <person name="Fernandez S."/>
            <person name="Fernando P.R."/>
            <person name="Flagg N."/>
            <person name="Forbes L.D."/>
            <person name="Fowler R.G."/>
            <person name="Fu Q."/>
            <person name="Gabisi R.A."/>
            <person name="Ganer J."/>
            <person name="Garbino Pronczuk A."/>
            <person name="Garcia R.M."/>
            <person name="Garner T."/>
            <person name="Garrett T.E."/>
            <person name="Gonzalez D.A."/>
            <person name="Hamid H."/>
            <person name="Hawkins E.S."/>
            <person name="Hirani K."/>
            <person name="Hogues M.E."/>
            <person name="Hollins B."/>
            <person name="Hsiao C.-H."/>
            <person name="Jabil R."/>
            <person name="James M.L."/>
            <person name="Jhangiani S.N."/>
            <person name="Johnson B."/>
            <person name="Johnson Q."/>
            <person name="Joshi V."/>
            <person name="Kalu J.B."/>
            <person name="Kam C."/>
            <person name="Kashfia A."/>
            <person name="Keebler J."/>
            <person name="Kisamo H."/>
            <person name="Kovar C.L."/>
            <person name="Lago L.A."/>
            <person name="Lai C.-Y."/>
            <person name="Laidlaw J."/>
            <person name="Lara F."/>
            <person name="Le T.-K."/>
            <person name="Lee S.L."/>
            <person name="Legall F.H."/>
            <person name="Lemon S.J."/>
            <person name="Lewis L.R."/>
            <person name="Li B."/>
            <person name="Liu Y."/>
            <person name="Liu Y.-S."/>
            <person name="Lopez J."/>
            <person name="Lozado R.J."/>
            <person name="Lu J."/>
            <person name="Madu R.C."/>
            <person name="Maheshwari M."/>
            <person name="Maheshwari R."/>
            <person name="Malloy K."/>
            <person name="Martinez E."/>
            <person name="Mathew T."/>
            <person name="Mercado I.C."/>
            <person name="Mercado C."/>
            <person name="Meyer B."/>
            <person name="Montgomery K."/>
            <person name="Morgan M.B."/>
            <person name="Munidasa M."/>
            <person name="Nazareth L.V."/>
            <person name="Nelson J."/>
            <person name="Ng B.M."/>
            <person name="Nguyen N.B."/>
            <person name="Nguyen P.Q."/>
            <person name="Nguyen T."/>
            <person name="Obregon M."/>
            <person name="Okwuonu G.O."/>
            <person name="Onwere C.G."/>
            <person name="Orozco G."/>
            <person name="Parra A."/>
            <person name="Patel S."/>
            <person name="Patil S."/>
            <person name="Perez A."/>
            <person name="Perez Y."/>
            <person name="Pham C."/>
            <person name="Primus E.L."/>
            <person name="Pu L.-L."/>
            <person name="Puazo M."/>
            <person name="Qin X."/>
            <person name="Quiroz J.B."/>
            <person name="Reese J."/>
            <person name="Richards S."/>
            <person name="Rives C.M."/>
            <person name="Robberts R."/>
            <person name="Ruiz S.J."/>
            <person name="Ruiz M.J."/>
            <person name="Santibanez J."/>
            <person name="Schneider B.W."/>
            <person name="Sisson I."/>
            <person name="Smith M."/>
            <person name="Sodergren E."/>
            <person name="Song X.-Z."/>
            <person name="Song B.B."/>
            <person name="Summersgill H."/>
            <person name="Thelus R."/>
            <person name="Thornton R.D."/>
            <person name="Trejos Z.Y."/>
            <person name="Usmani K."/>
            <person name="Vattathil S."/>
            <person name="Villasana D."/>
            <person name="Walker D.L."/>
            <person name="Wang S."/>
            <person name="Wang K."/>
            <person name="White C.S."/>
            <person name="Williams A.C."/>
            <person name="Williamson J."/>
            <person name="Wilson K."/>
            <person name="Woghiren I.O."/>
            <person name="Woodworth J.R."/>
            <person name="Worley K.C."/>
            <person name="Wright R.A."/>
            <person name="Wu W."/>
            <person name="Young L."/>
            <person name="Zhang L."/>
            <person name="Zhang J."/>
            <person name="Zhu Y."/>
            <person name="Muzny D.M."/>
            <person name="Weinstock G."/>
            <person name="Gibbs R.A."/>
        </authorList>
    </citation>
    <scope>NUCLEOTIDE SEQUENCE [LARGE SCALE GENOMIC DNA]</scope>
    <source>
        <strain evidence="13">LSR1</strain>
    </source>
</reference>
<dbReference type="InterPro" id="IPR000169">
    <property type="entry name" value="Pept_cys_AS"/>
</dbReference>
<evidence type="ECO:0000256" key="8">
    <source>
        <dbReference type="SAM" id="SignalP"/>
    </source>
</evidence>
<reference evidence="10" key="2">
    <citation type="submission" date="2009-06" db="EMBL/GenBank/DDBJ databases">
        <title>A full-length cDNA resource of the pea aphid, Acyrthosiphon pisum.</title>
        <authorList>
            <person name="Shigenobu S."/>
            <person name="Nakabachi A."/>
            <person name="Richards S."/>
        </authorList>
    </citation>
    <scope>NUCLEOTIDE SEQUENCE</scope>
    <source>
        <strain evidence="10">LSR1</strain>
        <tissue evidence="10">Whole body</tissue>
    </source>
</reference>
<gene>
    <name evidence="11" type="primary">catb</name>
    <name evidence="12" type="synonym">100144782</name>
    <name evidence="10" type="synonym">ACYPI000010</name>
</gene>
<dbReference type="KEGG" id="api:100144782"/>
<evidence type="ECO:0000256" key="2">
    <source>
        <dbReference type="ARBA" id="ARBA00022670"/>
    </source>
</evidence>
<dbReference type="SMR" id="A9UMW4"/>
<sequence length="346" mass="38234">MKMSASIFIVLATMVAVAVRESSAVTNEATFIIDSVNADPGNTWRASDTNVIPGDGKNFNQLMGVLPRNFNSFRFAPIKKSAEDESNEALPENFDARERWPECSSLLGSIKDQSNCGSCWAVSAASVFSDRLCIATGGAVARNLSAEQLNTCCYRCGNGCDGGSPESAWYFFMRHGIVTGGDYGSEDGCQPYSIYPCGKGRNTCIEDDPDTPDCSIKTCTNSNYSKNYRADLHYVDTVYSLSRSEEDIMKDLYKNGPVQAAFYVYTDFMYYKSGVYSYTRGQIEGGHAIKILGWGVDDGTKYWLCANSWSRSWGENGLFRILRGNNECHIEDRVIAGMPHVPKNFN</sequence>
<proteinExistence type="evidence at transcript level"/>
<dbReference type="PRINTS" id="PR00705">
    <property type="entry name" value="PAPAIN"/>
</dbReference>
<dbReference type="InterPro" id="IPR013128">
    <property type="entry name" value="Peptidase_C1A"/>
</dbReference>
<reference evidence="11" key="1">
    <citation type="journal article" date="2007" name="Mol. Biol. Evol.">
        <title>Large Gene Family Expansion and Variable Selective Pressures for Cathepsin B in Aphids.</title>
        <authorList>
            <person name="Rispe C."/>
            <person name="Kutsukake M."/>
            <person name="Doublet V."/>
            <person name="Hudaverdian S."/>
            <person name="Legeai F."/>
            <person name="Simon J.C."/>
            <person name="Tagu D."/>
            <person name="Fukatsu T."/>
        </authorList>
    </citation>
    <scope>NUCLEOTIDE SEQUENCE</scope>
</reference>
<evidence type="ECO:0000313" key="10">
    <source>
        <dbReference type="EMBL" id="BAH70998.1"/>
    </source>
</evidence>
<dbReference type="STRING" id="7029.A9UMW4"/>
<dbReference type="OMA" id="CQSGYST"/>
<feature type="chain" id="PRO_5010894953" evidence="8">
    <location>
        <begin position="25"/>
        <end position="346"/>
    </location>
</feature>
<feature type="domain" description="Peptidase C1A papain C-terminal" evidence="9">
    <location>
        <begin position="90"/>
        <end position="338"/>
    </location>
</feature>
<name>A9UMW4_ACYPI</name>